<evidence type="ECO:0000313" key="4">
    <source>
        <dbReference type="Proteomes" id="UP000619265"/>
    </source>
</evidence>
<dbReference type="PANTHER" id="PTHR37610:SF97">
    <property type="entry name" value="RETROTRANSPOSON GAG DOMAIN-CONTAINING PROTEIN"/>
    <property type="match status" value="1"/>
</dbReference>
<evidence type="ECO:0000313" key="3">
    <source>
        <dbReference type="EMBL" id="KAF5447720.1"/>
    </source>
</evidence>
<dbReference type="Pfam" id="PF03732">
    <property type="entry name" value="Retrotrans_gag"/>
    <property type="match status" value="1"/>
</dbReference>
<evidence type="ECO:0008006" key="5">
    <source>
        <dbReference type="Google" id="ProtNLM"/>
    </source>
</evidence>
<dbReference type="Gramene" id="Jr14_18910_p1">
    <property type="protein sequence ID" value="cds.Jr14_18910_p1"/>
    <property type="gene ID" value="Jr14_18910"/>
</dbReference>
<evidence type="ECO:0000259" key="2">
    <source>
        <dbReference type="Pfam" id="PF14244"/>
    </source>
</evidence>
<sequence>MTNNSMFEDFSNPYFLHHGESPGSILVSQPLNGENYYTSSRSMLTALNVKNKTGFVDGTFSQPQNQSDPLYILWFRCNNIVLSWILNSLTREIAANVISTSIAEEVWRNLKTRFTQGNGPSLFQLKKDLASLVQDQSSVSSYYTKLKAVWDEFSTVKPIPNCSCNPGCSCGALKTVIDQHQKEYVVQFLMGLNDSFTHIRGQILLMDPMPSIDRVLSLTLQEEKQRKVVGSPLMTETAALFSKNVNLPGTMIKNYQKQRPKPICTHCGLTGHTVDRCYKLHGYPPGYRQNPITKTSSVHQVSLSSTGFDEASMASDSTPHFPFTKEQCQQLLSFLQPSSTQPTTMNAMSNLLSVSNSLSLSGMINSPDFVSKQSNSWIIDSGATDHM</sequence>
<feature type="domain" description="Retrotransposon Copia-like N-terminal" evidence="2">
    <location>
        <begin position="17"/>
        <end position="63"/>
    </location>
</feature>
<dbReference type="PANTHER" id="PTHR37610">
    <property type="entry name" value="CCHC-TYPE DOMAIN-CONTAINING PROTEIN"/>
    <property type="match status" value="1"/>
</dbReference>
<dbReference type="InterPro" id="IPR029472">
    <property type="entry name" value="Copia-like_N"/>
</dbReference>
<dbReference type="EMBL" id="LIHL02000014">
    <property type="protein sequence ID" value="KAF5447720.1"/>
    <property type="molecule type" value="Genomic_DNA"/>
</dbReference>
<feature type="domain" description="Retrotransposon gag" evidence="1">
    <location>
        <begin position="83"/>
        <end position="193"/>
    </location>
</feature>
<dbReference type="Pfam" id="PF14244">
    <property type="entry name" value="Retrotran_gag_3"/>
    <property type="match status" value="1"/>
</dbReference>
<proteinExistence type="predicted"/>
<reference evidence="3" key="1">
    <citation type="submission" date="2015-10" db="EMBL/GenBank/DDBJ databases">
        <authorList>
            <person name="Martinez-Garcia P.J."/>
            <person name="Crepeau M.W."/>
            <person name="Puiu D."/>
            <person name="Gonzalez-Ibeas D."/>
            <person name="Whalen J."/>
            <person name="Stevens K."/>
            <person name="Paul R."/>
            <person name="Butterfield T."/>
            <person name="Britton M."/>
            <person name="Reagan R."/>
            <person name="Chakraborty S."/>
            <person name="Walawage S.L."/>
            <person name="Vasquez-Gross H.A."/>
            <person name="Cardeno C."/>
            <person name="Famula R."/>
            <person name="Pratt K."/>
            <person name="Kuruganti S."/>
            <person name="Aradhya M.K."/>
            <person name="Leslie C.A."/>
            <person name="Dandekar A.M."/>
            <person name="Salzberg S.L."/>
            <person name="Wegrzyn J.L."/>
            <person name="Langley C.H."/>
            <person name="Neale D.B."/>
        </authorList>
    </citation>
    <scope>NUCLEOTIDE SEQUENCE</scope>
    <source>
        <tissue evidence="3">Leaves</tissue>
    </source>
</reference>
<dbReference type="Proteomes" id="UP000619265">
    <property type="component" value="Unassembled WGS sequence"/>
</dbReference>
<organism evidence="3 4">
    <name type="scientific">Juglans regia</name>
    <name type="common">English walnut</name>
    <dbReference type="NCBI Taxonomy" id="51240"/>
    <lineage>
        <taxon>Eukaryota</taxon>
        <taxon>Viridiplantae</taxon>
        <taxon>Streptophyta</taxon>
        <taxon>Embryophyta</taxon>
        <taxon>Tracheophyta</taxon>
        <taxon>Spermatophyta</taxon>
        <taxon>Magnoliopsida</taxon>
        <taxon>eudicotyledons</taxon>
        <taxon>Gunneridae</taxon>
        <taxon>Pentapetalae</taxon>
        <taxon>rosids</taxon>
        <taxon>fabids</taxon>
        <taxon>Fagales</taxon>
        <taxon>Juglandaceae</taxon>
        <taxon>Juglans</taxon>
    </lineage>
</organism>
<dbReference type="InterPro" id="IPR005162">
    <property type="entry name" value="Retrotrans_gag_dom"/>
</dbReference>
<name>A0A833UBC7_JUGRE</name>
<accession>A0A833UBC7</accession>
<evidence type="ECO:0000259" key="1">
    <source>
        <dbReference type="Pfam" id="PF03732"/>
    </source>
</evidence>
<feature type="non-terminal residue" evidence="3">
    <location>
        <position position="387"/>
    </location>
</feature>
<gene>
    <name evidence="3" type="ORF">F2P56_033249</name>
</gene>
<comment type="caution">
    <text evidence="3">The sequence shown here is derived from an EMBL/GenBank/DDBJ whole genome shotgun (WGS) entry which is preliminary data.</text>
</comment>
<protein>
    <recommendedName>
        <fullName evidence="5">Retrotransposon gag domain-containing protein</fullName>
    </recommendedName>
</protein>
<dbReference type="AlphaFoldDB" id="A0A833UBC7"/>
<reference evidence="3" key="2">
    <citation type="submission" date="2020-03" db="EMBL/GenBank/DDBJ databases">
        <title>Walnut 2.0.</title>
        <authorList>
            <person name="Marrano A."/>
            <person name="Britton M."/>
            <person name="Zimin A.V."/>
            <person name="Zaini P.A."/>
            <person name="Workman R."/>
            <person name="Puiu D."/>
            <person name="Bianco L."/>
            <person name="Allen B.J."/>
            <person name="Troggio M."/>
            <person name="Leslie C.A."/>
            <person name="Timp W."/>
            <person name="Dendekar A."/>
            <person name="Salzberg S.L."/>
            <person name="Neale D.B."/>
        </authorList>
    </citation>
    <scope>NUCLEOTIDE SEQUENCE</scope>
    <source>
        <tissue evidence="3">Leaves</tissue>
    </source>
</reference>